<name>A0A9X0CFP7_9CNID</name>
<protein>
    <submittedName>
        <fullName evidence="1">Retinol dehydrogenase 5</fullName>
    </submittedName>
</protein>
<dbReference type="Gene3D" id="3.40.50.720">
    <property type="entry name" value="NAD(P)-binding Rossmann-like Domain"/>
    <property type="match status" value="1"/>
</dbReference>
<evidence type="ECO:0000313" key="2">
    <source>
        <dbReference type="Proteomes" id="UP001163046"/>
    </source>
</evidence>
<dbReference type="GO" id="GO:0016491">
    <property type="term" value="F:oxidoreductase activity"/>
    <property type="evidence" value="ECO:0007669"/>
    <property type="project" value="TreeGrafter"/>
</dbReference>
<dbReference type="OrthoDB" id="5296at2759"/>
<sequence length="59" mass="6462">MDVTNSQQIEVVYGQVKGLLPSGQGLWGLVNNAGINIIGPIEWIPLEKSKRMADINLWG</sequence>
<keyword evidence="2" id="KW-1185">Reference proteome</keyword>
<evidence type="ECO:0000313" key="1">
    <source>
        <dbReference type="EMBL" id="KAJ7336504.1"/>
    </source>
</evidence>
<reference evidence="1" key="1">
    <citation type="submission" date="2023-01" db="EMBL/GenBank/DDBJ databases">
        <title>Genome assembly of the deep-sea coral Lophelia pertusa.</title>
        <authorList>
            <person name="Herrera S."/>
            <person name="Cordes E."/>
        </authorList>
    </citation>
    <scope>NUCLEOTIDE SEQUENCE</scope>
    <source>
        <strain evidence="1">USNM1676648</strain>
        <tissue evidence="1">Polyp</tissue>
    </source>
</reference>
<dbReference type="Pfam" id="PF00106">
    <property type="entry name" value="adh_short"/>
    <property type="match status" value="1"/>
</dbReference>
<dbReference type="EMBL" id="MU827782">
    <property type="protein sequence ID" value="KAJ7336504.1"/>
    <property type="molecule type" value="Genomic_DNA"/>
</dbReference>
<dbReference type="InterPro" id="IPR036291">
    <property type="entry name" value="NAD(P)-bd_dom_sf"/>
</dbReference>
<dbReference type="PANTHER" id="PTHR43313">
    <property type="entry name" value="SHORT-CHAIN DEHYDROGENASE/REDUCTASE FAMILY 9C"/>
    <property type="match status" value="1"/>
</dbReference>
<dbReference type="PANTHER" id="PTHR43313:SF50">
    <property type="entry name" value="GH26015P"/>
    <property type="match status" value="1"/>
</dbReference>
<dbReference type="SUPFAM" id="SSF51735">
    <property type="entry name" value="NAD(P)-binding Rossmann-fold domains"/>
    <property type="match status" value="1"/>
</dbReference>
<organism evidence="1 2">
    <name type="scientific">Desmophyllum pertusum</name>
    <dbReference type="NCBI Taxonomy" id="174260"/>
    <lineage>
        <taxon>Eukaryota</taxon>
        <taxon>Metazoa</taxon>
        <taxon>Cnidaria</taxon>
        <taxon>Anthozoa</taxon>
        <taxon>Hexacorallia</taxon>
        <taxon>Scleractinia</taxon>
        <taxon>Caryophylliina</taxon>
        <taxon>Caryophylliidae</taxon>
        <taxon>Desmophyllum</taxon>
    </lineage>
</organism>
<comment type="caution">
    <text evidence="1">The sequence shown here is derived from an EMBL/GenBank/DDBJ whole genome shotgun (WGS) entry which is preliminary data.</text>
</comment>
<accession>A0A9X0CFP7</accession>
<dbReference type="InterPro" id="IPR002347">
    <property type="entry name" value="SDR_fam"/>
</dbReference>
<dbReference type="Proteomes" id="UP001163046">
    <property type="component" value="Unassembled WGS sequence"/>
</dbReference>
<proteinExistence type="predicted"/>
<gene>
    <name evidence="1" type="primary">RDH5_2</name>
    <name evidence="1" type="ORF">OS493_011709</name>
</gene>
<dbReference type="GO" id="GO:0008202">
    <property type="term" value="P:steroid metabolic process"/>
    <property type="evidence" value="ECO:0007669"/>
    <property type="project" value="TreeGrafter"/>
</dbReference>
<dbReference type="AlphaFoldDB" id="A0A9X0CFP7"/>